<feature type="region of interest" description="Disordered" evidence="1">
    <location>
        <begin position="230"/>
        <end position="295"/>
    </location>
</feature>
<dbReference type="PROSITE" id="PS50076">
    <property type="entry name" value="DNAJ_2"/>
    <property type="match status" value="1"/>
</dbReference>
<keyword evidence="4" id="KW-1185">Reference proteome</keyword>
<dbReference type="InterPro" id="IPR036869">
    <property type="entry name" value="J_dom_sf"/>
</dbReference>
<dbReference type="GO" id="GO:0042026">
    <property type="term" value="P:protein refolding"/>
    <property type="evidence" value="ECO:0007669"/>
    <property type="project" value="TreeGrafter"/>
</dbReference>
<dbReference type="Proteomes" id="UP001055712">
    <property type="component" value="Unassembled WGS sequence"/>
</dbReference>
<dbReference type="InterPro" id="IPR001623">
    <property type="entry name" value="DnaJ_domain"/>
</dbReference>
<dbReference type="PANTHER" id="PTHR43096:SF58">
    <property type="entry name" value="CHAPERONE DNAJ-DOMAIN SUPERFAMILY PROTEIN"/>
    <property type="match status" value="1"/>
</dbReference>
<dbReference type="Pfam" id="PF00226">
    <property type="entry name" value="DnaJ"/>
    <property type="match status" value="1"/>
</dbReference>
<dbReference type="SUPFAM" id="SSF46565">
    <property type="entry name" value="Chaperone J-domain"/>
    <property type="match status" value="1"/>
</dbReference>
<feature type="region of interest" description="Disordered" evidence="1">
    <location>
        <begin position="81"/>
        <end position="100"/>
    </location>
</feature>
<dbReference type="EMBL" id="SIDB01000005">
    <property type="protein sequence ID" value="KAI3432600.1"/>
    <property type="molecule type" value="Genomic_DNA"/>
</dbReference>
<evidence type="ECO:0000259" key="2">
    <source>
        <dbReference type="PROSITE" id="PS50076"/>
    </source>
</evidence>
<dbReference type="Gene3D" id="1.10.287.110">
    <property type="entry name" value="DnaJ domain"/>
    <property type="match status" value="1"/>
</dbReference>
<dbReference type="PRINTS" id="PR00625">
    <property type="entry name" value="JDOMAIN"/>
</dbReference>
<dbReference type="GO" id="GO:0051082">
    <property type="term" value="F:unfolded protein binding"/>
    <property type="evidence" value="ECO:0007669"/>
    <property type="project" value="TreeGrafter"/>
</dbReference>
<evidence type="ECO:0000313" key="4">
    <source>
        <dbReference type="Proteomes" id="UP001055712"/>
    </source>
</evidence>
<dbReference type="CDD" id="cd06257">
    <property type="entry name" value="DnaJ"/>
    <property type="match status" value="1"/>
</dbReference>
<feature type="region of interest" description="Disordered" evidence="1">
    <location>
        <begin position="106"/>
        <end position="198"/>
    </location>
</feature>
<feature type="region of interest" description="Disordered" evidence="1">
    <location>
        <begin position="24"/>
        <end position="57"/>
    </location>
</feature>
<gene>
    <name evidence="3" type="ORF">D9Q98_004148</name>
</gene>
<feature type="domain" description="J" evidence="2">
    <location>
        <begin position="54"/>
        <end position="119"/>
    </location>
</feature>
<dbReference type="AlphaFoldDB" id="A0A9D4TRR6"/>
<feature type="compositionally biased region" description="Low complexity" evidence="1">
    <location>
        <begin position="240"/>
        <end position="284"/>
    </location>
</feature>
<feature type="compositionally biased region" description="Low complexity" evidence="1">
    <location>
        <begin position="123"/>
        <end position="155"/>
    </location>
</feature>
<accession>A0A9D4TRR6</accession>
<evidence type="ECO:0000256" key="1">
    <source>
        <dbReference type="SAM" id="MobiDB-lite"/>
    </source>
</evidence>
<dbReference type="SMART" id="SM00271">
    <property type="entry name" value="DnaJ"/>
    <property type="match status" value="1"/>
</dbReference>
<reference evidence="3" key="1">
    <citation type="journal article" date="2019" name="Plant J.">
        <title>Chlorella vulgaris genome assembly and annotation reveals the molecular basis for metabolic acclimation to high light conditions.</title>
        <authorList>
            <person name="Cecchin M."/>
            <person name="Marcolungo L."/>
            <person name="Rossato M."/>
            <person name="Girolomoni L."/>
            <person name="Cosentino E."/>
            <person name="Cuine S."/>
            <person name="Li-Beisson Y."/>
            <person name="Delledonne M."/>
            <person name="Ballottari M."/>
        </authorList>
    </citation>
    <scope>NUCLEOTIDE SEQUENCE</scope>
    <source>
        <strain evidence="3">211/11P</strain>
    </source>
</reference>
<protein>
    <recommendedName>
        <fullName evidence="2">J domain-containing protein</fullName>
    </recommendedName>
</protein>
<organism evidence="3 4">
    <name type="scientific">Chlorella vulgaris</name>
    <name type="common">Green alga</name>
    <dbReference type="NCBI Taxonomy" id="3077"/>
    <lineage>
        <taxon>Eukaryota</taxon>
        <taxon>Viridiplantae</taxon>
        <taxon>Chlorophyta</taxon>
        <taxon>core chlorophytes</taxon>
        <taxon>Trebouxiophyceae</taxon>
        <taxon>Chlorellales</taxon>
        <taxon>Chlorellaceae</taxon>
        <taxon>Chlorella clade</taxon>
        <taxon>Chlorella</taxon>
    </lineage>
</organism>
<dbReference type="GO" id="GO:0005737">
    <property type="term" value="C:cytoplasm"/>
    <property type="evidence" value="ECO:0007669"/>
    <property type="project" value="TreeGrafter"/>
</dbReference>
<sequence length="310" mass="33228">MFFTAHRLESRGLLVAAGVPSEGRLSRLAGPRLTPKRPQQQRRGHSVKPAAAADPYSLLGVKRGATADDIKKAFRKRALKLHPDVNKAPDARERFMEAKEAYQQLLDESQGRGSKTNFGSGGRSSSASTNSSSWGYRDTTASRGAANQQSSQRRQQPPEETYSFGDMLRDLDAELAGYAQRRRQARGRGDSASSAPKSLWEELYGIGEELVEALEKGFDVSDDEAKSYGNLKKKYGDLSGRGNESTPSSSSSNPAAARASSTRGPSTPSGGASSGSAARSAAAPKAEKKLSTAEYVDEELAALKRKLGKK</sequence>
<proteinExistence type="predicted"/>
<name>A0A9D4TRR6_CHLVU</name>
<reference evidence="3" key="2">
    <citation type="submission" date="2020-11" db="EMBL/GenBank/DDBJ databases">
        <authorList>
            <person name="Cecchin M."/>
            <person name="Marcolungo L."/>
            <person name="Rossato M."/>
            <person name="Girolomoni L."/>
            <person name="Cosentino E."/>
            <person name="Cuine S."/>
            <person name="Li-Beisson Y."/>
            <person name="Delledonne M."/>
            <person name="Ballottari M."/>
        </authorList>
    </citation>
    <scope>NUCLEOTIDE SEQUENCE</scope>
    <source>
        <strain evidence="3">211/11P</strain>
        <tissue evidence="3">Whole cell</tissue>
    </source>
</reference>
<dbReference type="PANTHER" id="PTHR43096">
    <property type="entry name" value="DNAJ HOMOLOG 1, MITOCHONDRIAL-RELATED"/>
    <property type="match status" value="1"/>
</dbReference>
<dbReference type="OrthoDB" id="10250354at2759"/>
<evidence type="ECO:0000313" key="3">
    <source>
        <dbReference type="EMBL" id="KAI3432600.1"/>
    </source>
</evidence>
<comment type="caution">
    <text evidence="3">The sequence shown here is derived from an EMBL/GenBank/DDBJ whole genome shotgun (WGS) entry which is preliminary data.</text>
</comment>